<protein>
    <submittedName>
        <fullName evidence="2">tRNA pseudouridine(13) synthase TruD</fullName>
    </submittedName>
</protein>
<dbReference type="Proteomes" id="UP000533429">
    <property type="component" value="Unassembled WGS sequence"/>
</dbReference>
<dbReference type="EMBL" id="JABXOR010000019">
    <property type="protein sequence ID" value="NVO98653.1"/>
    <property type="molecule type" value="Genomic_DNA"/>
</dbReference>
<evidence type="ECO:0000256" key="1">
    <source>
        <dbReference type="ARBA" id="ARBA00022694"/>
    </source>
</evidence>
<reference evidence="2 3" key="1">
    <citation type="submission" date="2020-06" db="EMBL/GenBank/DDBJ databases">
        <title>Photobacterium damselae subsp. damselae comparative genomics.</title>
        <authorList>
            <person name="Osorio C.R."/>
        </authorList>
    </citation>
    <scope>NUCLEOTIDE SEQUENCE [LARGE SCALE GENOMIC DNA]</scope>
    <source>
        <strain evidence="2 3">TW250/03</strain>
    </source>
</reference>
<dbReference type="Gene3D" id="3.30.2350.20">
    <property type="entry name" value="TruD, catalytic domain"/>
    <property type="match status" value="1"/>
</dbReference>
<dbReference type="InterPro" id="IPR050170">
    <property type="entry name" value="TruD_pseudoU_synthase"/>
</dbReference>
<keyword evidence="1" id="KW-0819">tRNA processing</keyword>
<dbReference type="PANTHER" id="PTHR47811">
    <property type="entry name" value="TRNA PSEUDOURIDINE SYNTHASE D"/>
    <property type="match status" value="1"/>
</dbReference>
<name>A0A850QKM5_PHODD</name>
<dbReference type="SUPFAM" id="SSF55120">
    <property type="entry name" value="Pseudouridine synthase"/>
    <property type="match status" value="1"/>
</dbReference>
<dbReference type="GO" id="GO:0140098">
    <property type="term" value="F:catalytic activity, acting on RNA"/>
    <property type="evidence" value="ECO:0007669"/>
    <property type="project" value="UniProtKB-ARBA"/>
</dbReference>
<organism evidence="2 3">
    <name type="scientific">Photobacterium damselae subsp. damselae</name>
    <name type="common">Listonella damsela</name>
    <dbReference type="NCBI Taxonomy" id="85581"/>
    <lineage>
        <taxon>Bacteria</taxon>
        <taxon>Pseudomonadati</taxon>
        <taxon>Pseudomonadota</taxon>
        <taxon>Gammaproteobacteria</taxon>
        <taxon>Vibrionales</taxon>
        <taxon>Vibrionaceae</taxon>
        <taxon>Photobacterium</taxon>
    </lineage>
</organism>
<dbReference type="GO" id="GO:0005829">
    <property type="term" value="C:cytosol"/>
    <property type="evidence" value="ECO:0007669"/>
    <property type="project" value="TreeGrafter"/>
</dbReference>
<dbReference type="Pfam" id="PF01142">
    <property type="entry name" value="TruD"/>
    <property type="match status" value="1"/>
</dbReference>
<comment type="caution">
    <text evidence="2">The sequence shown here is derived from an EMBL/GenBank/DDBJ whole genome shotgun (WGS) entry which is preliminary data.</text>
</comment>
<feature type="non-terminal residue" evidence="2">
    <location>
        <position position="1"/>
    </location>
</feature>
<dbReference type="InterPro" id="IPR042214">
    <property type="entry name" value="TruD_catalytic"/>
</dbReference>
<dbReference type="GO" id="GO:0008033">
    <property type="term" value="P:tRNA processing"/>
    <property type="evidence" value="ECO:0007669"/>
    <property type="project" value="UniProtKB-KW"/>
</dbReference>
<sequence>PLLGDNELPTKADAQAFELAIVEQEPALVKLVRDNRMRHERRELLLVPEQMTWQFDENTLTLSFSLPAGAFATAVVRELLDAREPEREFSHD</sequence>
<gene>
    <name evidence="2" type="primary">truD</name>
    <name evidence="2" type="ORF">HWA77_00350</name>
</gene>
<evidence type="ECO:0000313" key="2">
    <source>
        <dbReference type="EMBL" id="NVO98653.1"/>
    </source>
</evidence>
<accession>A0A850QKM5</accession>
<dbReference type="GO" id="GO:0001522">
    <property type="term" value="P:pseudouridine synthesis"/>
    <property type="evidence" value="ECO:0007669"/>
    <property type="project" value="InterPro"/>
</dbReference>
<dbReference type="AlphaFoldDB" id="A0A850QKM5"/>
<dbReference type="GO" id="GO:0009982">
    <property type="term" value="F:pseudouridine synthase activity"/>
    <property type="evidence" value="ECO:0007669"/>
    <property type="project" value="InterPro"/>
</dbReference>
<dbReference type="InterPro" id="IPR001656">
    <property type="entry name" value="PsdUridine_synth_TruD"/>
</dbReference>
<dbReference type="InterPro" id="IPR020103">
    <property type="entry name" value="PsdUridine_synth_cat_dom_sf"/>
</dbReference>
<dbReference type="PANTHER" id="PTHR47811:SF1">
    <property type="entry name" value="TRNA PSEUDOURIDINE SYNTHASE D"/>
    <property type="match status" value="1"/>
</dbReference>
<dbReference type="GO" id="GO:0003723">
    <property type="term" value="F:RNA binding"/>
    <property type="evidence" value="ECO:0007669"/>
    <property type="project" value="InterPro"/>
</dbReference>
<proteinExistence type="predicted"/>
<evidence type="ECO:0000313" key="3">
    <source>
        <dbReference type="Proteomes" id="UP000533429"/>
    </source>
</evidence>